<dbReference type="PROSITE" id="PS51032">
    <property type="entry name" value="AP2_ERF"/>
    <property type="match status" value="1"/>
</dbReference>
<dbReference type="InterPro" id="IPR036955">
    <property type="entry name" value="AP2/ERF_dom_sf"/>
</dbReference>
<evidence type="ECO:0000256" key="7">
    <source>
        <dbReference type="SAM" id="MobiDB-lite"/>
    </source>
</evidence>
<dbReference type="InterPro" id="IPR016177">
    <property type="entry name" value="DNA-bd_dom_sf"/>
</dbReference>
<keyword evidence="3" id="KW-0238">DNA-binding</keyword>
<keyword evidence="5" id="KW-0539">Nucleus</keyword>
<proteinExistence type="inferred from homology"/>
<evidence type="ECO:0000256" key="5">
    <source>
        <dbReference type="ARBA" id="ARBA00023242"/>
    </source>
</evidence>
<dbReference type="GO" id="GO:0005634">
    <property type="term" value="C:nucleus"/>
    <property type="evidence" value="ECO:0007669"/>
    <property type="project" value="UniProtKB-SubCell"/>
</dbReference>
<comment type="similarity">
    <text evidence="6">Belongs to the AP2/ERF transcription factor family. ERF subfamily.</text>
</comment>
<dbReference type="GO" id="GO:0003677">
    <property type="term" value="F:DNA binding"/>
    <property type="evidence" value="ECO:0007669"/>
    <property type="project" value="UniProtKB-KW"/>
</dbReference>
<feature type="region of interest" description="Disordered" evidence="7">
    <location>
        <begin position="159"/>
        <end position="204"/>
    </location>
</feature>
<name>A0ABD1A2H5_CARAN</name>
<dbReference type="FunFam" id="3.30.730.10:FF:000001">
    <property type="entry name" value="Ethylene-responsive transcription factor 2"/>
    <property type="match status" value="1"/>
</dbReference>
<evidence type="ECO:0000256" key="4">
    <source>
        <dbReference type="ARBA" id="ARBA00023163"/>
    </source>
</evidence>
<evidence type="ECO:0000256" key="6">
    <source>
        <dbReference type="ARBA" id="ARBA00024343"/>
    </source>
</evidence>
<dbReference type="AlphaFoldDB" id="A0ABD1A2H5"/>
<evidence type="ECO:0000256" key="1">
    <source>
        <dbReference type="ARBA" id="ARBA00004123"/>
    </source>
</evidence>
<dbReference type="SUPFAM" id="SSF54171">
    <property type="entry name" value="DNA-binding domain"/>
    <property type="match status" value="1"/>
</dbReference>
<sequence length="204" mass="21988">MSAMVSALTQVVSARSQSSSSVGNDLATPSSFARVDSSLGPIEETTSKALLPAEANEKRRRYRGVRQRPWGKWAAEIRDPYRAARVWLGTFDTAEAAARAYDEAALRFRGSKAKLNFPEDVRILPPPPLPPPAASVANKAEEDLMNYWSYSKLLESTTSGPRSVLGIGQEESCDILEHSPMEQALPPSSTSGPSSSDFSGPSST</sequence>
<evidence type="ECO:0000313" key="10">
    <source>
        <dbReference type="Proteomes" id="UP001558713"/>
    </source>
</evidence>
<dbReference type="PANTHER" id="PTHR31190:SF421">
    <property type="entry name" value="ETHYLENE-RESPONSIVE TRANSCRIPTION FACTOR ERF110"/>
    <property type="match status" value="1"/>
</dbReference>
<feature type="compositionally biased region" description="Low complexity" evidence="7">
    <location>
        <begin position="186"/>
        <end position="204"/>
    </location>
</feature>
<dbReference type="Pfam" id="PF00847">
    <property type="entry name" value="AP2"/>
    <property type="match status" value="1"/>
</dbReference>
<dbReference type="PANTHER" id="PTHR31190">
    <property type="entry name" value="DNA-BINDING DOMAIN"/>
    <property type="match status" value="1"/>
</dbReference>
<evidence type="ECO:0000259" key="8">
    <source>
        <dbReference type="PROSITE" id="PS51032"/>
    </source>
</evidence>
<dbReference type="Proteomes" id="UP001558713">
    <property type="component" value="Unassembled WGS sequence"/>
</dbReference>
<reference evidence="9 10" key="1">
    <citation type="submission" date="2024-04" db="EMBL/GenBank/DDBJ databases">
        <title>Genome assembly C_amara_ONT_v2.</title>
        <authorList>
            <person name="Yant L."/>
            <person name="Moore C."/>
            <person name="Slenker M."/>
        </authorList>
    </citation>
    <scope>NUCLEOTIDE SEQUENCE [LARGE SCALE GENOMIC DNA]</scope>
    <source>
        <tissue evidence="9">Leaf</tissue>
    </source>
</reference>
<feature type="domain" description="AP2/ERF" evidence="8">
    <location>
        <begin position="61"/>
        <end position="118"/>
    </location>
</feature>
<evidence type="ECO:0000313" key="9">
    <source>
        <dbReference type="EMBL" id="KAL1200783.1"/>
    </source>
</evidence>
<dbReference type="Gene3D" id="3.30.730.10">
    <property type="entry name" value="AP2/ERF domain"/>
    <property type="match status" value="1"/>
</dbReference>
<evidence type="ECO:0000256" key="2">
    <source>
        <dbReference type="ARBA" id="ARBA00023015"/>
    </source>
</evidence>
<comment type="subcellular location">
    <subcellularLocation>
        <location evidence="1">Nucleus</location>
    </subcellularLocation>
</comment>
<dbReference type="CDD" id="cd00018">
    <property type="entry name" value="AP2"/>
    <property type="match status" value="1"/>
</dbReference>
<organism evidence="9 10">
    <name type="scientific">Cardamine amara subsp. amara</name>
    <dbReference type="NCBI Taxonomy" id="228776"/>
    <lineage>
        <taxon>Eukaryota</taxon>
        <taxon>Viridiplantae</taxon>
        <taxon>Streptophyta</taxon>
        <taxon>Embryophyta</taxon>
        <taxon>Tracheophyta</taxon>
        <taxon>Spermatophyta</taxon>
        <taxon>Magnoliopsida</taxon>
        <taxon>eudicotyledons</taxon>
        <taxon>Gunneridae</taxon>
        <taxon>Pentapetalae</taxon>
        <taxon>rosids</taxon>
        <taxon>malvids</taxon>
        <taxon>Brassicales</taxon>
        <taxon>Brassicaceae</taxon>
        <taxon>Cardamineae</taxon>
        <taxon>Cardamine</taxon>
    </lineage>
</organism>
<dbReference type="EMBL" id="JBANAX010000609">
    <property type="protein sequence ID" value="KAL1200783.1"/>
    <property type="molecule type" value="Genomic_DNA"/>
</dbReference>
<dbReference type="InterPro" id="IPR001471">
    <property type="entry name" value="AP2/ERF_dom"/>
</dbReference>
<accession>A0ABD1A2H5</accession>
<comment type="caution">
    <text evidence="9">The sequence shown here is derived from an EMBL/GenBank/DDBJ whole genome shotgun (WGS) entry which is preliminary data.</text>
</comment>
<dbReference type="PRINTS" id="PR00367">
    <property type="entry name" value="ETHRSPELEMNT"/>
</dbReference>
<evidence type="ECO:0000256" key="3">
    <source>
        <dbReference type="ARBA" id="ARBA00023125"/>
    </source>
</evidence>
<keyword evidence="2" id="KW-0805">Transcription regulation</keyword>
<dbReference type="InterPro" id="IPR044808">
    <property type="entry name" value="ERF_plant"/>
</dbReference>
<keyword evidence="4" id="KW-0804">Transcription</keyword>
<dbReference type="SMART" id="SM00380">
    <property type="entry name" value="AP2"/>
    <property type="match status" value="1"/>
</dbReference>
<gene>
    <name evidence="9" type="ORF">V5N11_009449</name>
</gene>
<protein>
    <submittedName>
        <fullName evidence="9">Ethylene-responsive transcription factor</fullName>
    </submittedName>
</protein>
<keyword evidence="10" id="KW-1185">Reference proteome</keyword>